<evidence type="ECO:0000313" key="11">
    <source>
        <dbReference type="EMBL" id="MEU9579572.1"/>
    </source>
</evidence>
<evidence type="ECO:0000256" key="7">
    <source>
        <dbReference type="ARBA" id="ARBA00023295"/>
    </source>
</evidence>
<protein>
    <recommendedName>
        <fullName evidence="3 10">Beta-glucosidase</fullName>
        <ecNumber evidence="3 10">3.2.1.21</ecNumber>
    </recommendedName>
</protein>
<reference evidence="11 12" key="1">
    <citation type="submission" date="2024-06" db="EMBL/GenBank/DDBJ databases">
        <title>The Natural Products Discovery Center: Release of the First 8490 Sequenced Strains for Exploring Actinobacteria Biosynthetic Diversity.</title>
        <authorList>
            <person name="Kalkreuter E."/>
            <person name="Kautsar S.A."/>
            <person name="Yang D."/>
            <person name="Bader C.D."/>
            <person name="Teijaro C.N."/>
            <person name="Fluegel L."/>
            <person name="Davis C.M."/>
            <person name="Simpson J.R."/>
            <person name="Lauterbach L."/>
            <person name="Steele A.D."/>
            <person name="Gui C."/>
            <person name="Meng S."/>
            <person name="Li G."/>
            <person name="Viehrig K."/>
            <person name="Ye F."/>
            <person name="Su P."/>
            <person name="Kiefer A.F."/>
            <person name="Nichols A."/>
            <person name="Cepeda A.J."/>
            <person name="Yan W."/>
            <person name="Fan B."/>
            <person name="Jiang Y."/>
            <person name="Adhikari A."/>
            <person name="Zheng C.-J."/>
            <person name="Schuster L."/>
            <person name="Cowan T.M."/>
            <person name="Smanski M.J."/>
            <person name="Chevrette M.G."/>
            <person name="De Carvalho L.P.S."/>
            <person name="Shen B."/>
        </authorList>
    </citation>
    <scope>NUCLEOTIDE SEQUENCE [LARGE SCALE GENOMIC DNA]</scope>
    <source>
        <strain evidence="11 12">NPDC048117</strain>
    </source>
</reference>
<evidence type="ECO:0000313" key="12">
    <source>
        <dbReference type="Proteomes" id="UP001551584"/>
    </source>
</evidence>
<accession>A0ABV3ETM8</accession>
<dbReference type="PANTHER" id="PTHR10353:SF36">
    <property type="entry name" value="LP05116P"/>
    <property type="match status" value="1"/>
</dbReference>
<dbReference type="PROSITE" id="PS00653">
    <property type="entry name" value="GLYCOSYL_HYDROL_F1_2"/>
    <property type="match status" value="1"/>
</dbReference>
<dbReference type="InterPro" id="IPR017736">
    <property type="entry name" value="Glyco_hydro_1_beta-glucosidase"/>
</dbReference>
<evidence type="ECO:0000256" key="8">
    <source>
        <dbReference type="ARBA" id="ARBA00023326"/>
    </source>
</evidence>
<dbReference type="PANTHER" id="PTHR10353">
    <property type="entry name" value="GLYCOSYL HYDROLASE"/>
    <property type="match status" value="1"/>
</dbReference>
<keyword evidence="4 10" id="KW-0378">Hydrolase</keyword>
<dbReference type="InterPro" id="IPR033132">
    <property type="entry name" value="GH_1_N_CS"/>
</dbReference>
<organism evidence="11 12">
    <name type="scientific">Streptomyces chilikensis</name>
    <dbReference type="NCBI Taxonomy" id="1194079"/>
    <lineage>
        <taxon>Bacteria</taxon>
        <taxon>Bacillati</taxon>
        <taxon>Actinomycetota</taxon>
        <taxon>Actinomycetes</taxon>
        <taxon>Kitasatosporales</taxon>
        <taxon>Streptomycetaceae</taxon>
        <taxon>Streptomyces</taxon>
    </lineage>
</organism>
<dbReference type="InterPro" id="IPR018120">
    <property type="entry name" value="Glyco_hydro_1_AS"/>
</dbReference>
<evidence type="ECO:0000256" key="1">
    <source>
        <dbReference type="ARBA" id="ARBA00000448"/>
    </source>
</evidence>
<comment type="caution">
    <text evidence="11">The sequence shown here is derived from an EMBL/GenBank/DDBJ whole genome shotgun (WGS) entry which is preliminary data.</text>
</comment>
<dbReference type="Proteomes" id="UP001551584">
    <property type="component" value="Unassembled WGS sequence"/>
</dbReference>
<dbReference type="InterPro" id="IPR001360">
    <property type="entry name" value="Glyco_hydro_1"/>
</dbReference>
<evidence type="ECO:0000256" key="2">
    <source>
        <dbReference type="ARBA" id="ARBA00010838"/>
    </source>
</evidence>
<evidence type="ECO:0000256" key="6">
    <source>
        <dbReference type="ARBA" id="ARBA00023277"/>
    </source>
</evidence>
<name>A0ABV3ETM8_9ACTN</name>
<keyword evidence="8" id="KW-0624">Polysaccharide degradation</keyword>
<dbReference type="Pfam" id="PF00232">
    <property type="entry name" value="Glyco_hydro_1"/>
    <property type="match status" value="1"/>
</dbReference>
<evidence type="ECO:0000256" key="9">
    <source>
        <dbReference type="PROSITE-ProRule" id="PRU10055"/>
    </source>
</evidence>
<keyword evidence="12" id="KW-1185">Reference proteome</keyword>
<dbReference type="RefSeq" id="WP_359274581.1">
    <property type="nucleotide sequence ID" value="NZ_JBEZNA010000050.1"/>
</dbReference>
<dbReference type="EMBL" id="JBEZNA010000050">
    <property type="protein sequence ID" value="MEU9579572.1"/>
    <property type="molecule type" value="Genomic_DNA"/>
</dbReference>
<sequence length="517" mass="56113">MPDSSSVSFPPDFLWGSATSSYQIEGAVREDGRTPSIWDTFSHTPGKTHNGEHGDVAVDHYHRYRDDVALMADLGLNTYRFSVAWPRVQPTGRGPAVQKGLDFYRRLVDELLDKGIAPAVTLYHWDLPQELEDAGGWPARETAYRFAEYAAIVGEALGDRVERWITLNEPWCSAFLGYSSGVHAPGRTDGELALRAAHTLNLAHGLGASALRSVMPARNTVAVALNSHVVRTVSDDPRDLAAAQRIDDLANGIFHGPMLHGAYPETLFPATASVTDWSFVEEGDLKLIHQPLDALGLNYYTPALVGHAGTAPQDGPASDAHGTGDFSPWPGAEDVVFHQTPGEQTAMGWTVDATGLYDLLMRYHREAPGLPLYITENGAAYDDQVDEDGQVRDQERVSYLHSHLSTVRRAMADGADVRGYYLWSLLDNFEWAYGYSKRFGMVHVDYETQKRTPKASALWYSKAARSGTLAEPVVEPAAAPPVDVVVVPSVDVVVAPAGDAVTGTVAEPPAAPVVEAG</sequence>
<feature type="active site" description="Nucleophile" evidence="9">
    <location>
        <position position="376"/>
    </location>
</feature>
<dbReference type="NCBIfam" id="TIGR03356">
    <property type="entry name" value="BGL"/>
    <property type="match status" value="1"/>
</dbReference>
<evidence type="ECO:0000256" key="5">
    <source>
        <dbReference type="ARBA" id="ARBA00023001"/>
    </source>
</evidence>
<dbReference type="EC" id="3.2.1.21" evidence="3 10"/>
<comment type="similarity">
    <text evidence="2 10">Belongs to the glycosyl hydrolase 1 family.</text>
</comment>
<evidence type="ECO:0000256" key="3">
    <source>
        <dbReference type="ARBA" id="ARBA00012744"/>
    </source>
</evidence>
<dbReference type="PRINTS" id="PR00131">
    <property type="entry name" value="GLHYDRLASE1"/>
</dbReference>
<evidence type="ECO:0000256" key="10">
    <source>
        <dbReference type="RuleBase" id="RU361175"/>
    </source>
</evidence>
<dbReference type="InterPro" id="IPR017853">
    <property type="entry name" value="GH"/>
</dbReference>
<keyword evidence="5" id="KW-0136">Cellulose degradation</keyword>
<evidence type="ECO:0000256" key="4">
    <source>
        <dbReference type="ARBA" id="ARBA00022801"/>
    </source>
</evidence>
<proteinExistence type="inferred from homology"/>
<keyword evidence="7 10" id="KW-0326">Glycosidase</keyword>
<dbReference type="SUPFAM" id="SSF51445">
    <property type="entry name" value="(Trans)glycosidases"/>
    <property type="match status" value="1"/>
</dbReference>
<gene>
    <name evidence="11" type="ORF">AB0D95_20255</name>
</gene>
<dbReference type="PROSITE" id="PS00572">
    <property type="entry name" value="GLYCOSYL_HYDROL_F1_1"/>
    <property type="match status" value="1"/>
</dbReference>
<dbReference type="Gene3D" id="3.20.20.80">
    <property type="entry name" value="Glycosidases"/>
    <property type="match status" value="1"/>
</dbReference>
<dbReference type="GO" id="GO:0008422">
    <property type="term" value="F:beta-glucosidase activity"/>
    <property type="evidence" value="ECO:0007669"/>
    <property type="project" value="UniProtKB-EC"/>
</dbReference>
<keyword evidence="6" id="KW-0119">Carbohydrate metabolism</keyword>
<comment type="catalytic activity">
    <reaction evidence="1 10">
        <text>Hydrolysis of terminal, non-reducing beta-D-glucosyl residues with release of beta-D-glucose.</text>
        <dbReference type="EC" id="3.2.1.21"/>
    </reaction>
</comment>